<dbReference type="Proteomes" id="UP000261340">
    <property type="component" value="Unplaced"/>
</dbReference>
<proteinExistence type="predicted"/>
<sequence length="67" mass="7877">DFVGKTGKSLGFIFWVFLSETRRDGGYKHNWSFSLPGDSEEERRHDSDTQMCLCCCHEIIVSWFRLD</sequence>
<keyword evidence="2" id="KW-1185">Reference proteome</keyword>
<dbReference type="GeneTree" id="ENSGT00940000178265"/>
<evidence type="ECO:0000313" key="1">
    <source>
        <dbReference type="Ensembl" id="ENSACIP00000003156.1"/>
    </source>
</evidence>
<accession>A0A3Q0QZW4</accession>
<organism evidence="1 2">
    <name type="scientific">Amphilophus citrinellus</name>
    <name type="common">Midas cichlid</name>
    <name type="synonym">Cichlasoma citrinellum</name>
    <dbReference type="NCBI Taxonomy" id="61819"/>
    <lineage>
        <taxon>Eukaryota</taxon>
        <taxon>Metazoa</taxon>
        <taxon>Chordata</taxon>
        <taxon>Craniata</taxon>
        <taxon>Vertebrata</taxon>
        <taxon>Euteleostomi</taxon>
        <taxon>Actinopterygii</taxon>
        <taxon>Neopterygii</taxon>
        <taxon>Teleostei</taxon>
        <taxon>Neoteleostei</taxon>
        <taxon>Acanthomorphata</taxon>
        <taxon>Ovalentaria</taxon>
        <taxon>Cichlomorphae</taxon>
        <taxon>Cichliformes</taxon>
        <taxon>Cichlidae</taxon>
        <taxon>New World cichlids</taxon>
        <taxon>Cichlasomatinae</taxon>
        <taxon>Heroini</taxon>
        <taxon>Amphilophus</taxon>
    </lineage>
</organism>
<name>A0A3Q0QZW4_AMPCI</name>
<reference evidence="1" key="1">
    <citation type="submission" date="2025-08" db="UniProtKB">
        <authorList>
            <consortium name="Ensembl"/>
        </authorList>
    </citation>
    <scope>IDENTIFICATION</scope>
</reference>
<dbReference type="AlphaFoldDB" id="A0A3Q0QZW4"/>
<dbReference type="Ensembl" id="ENSACIT00000003265.1">
    <property type="protein sequence ID" value="ENSACIP00000003156.1"/>
    <property type="gene ID" value="ENSACIG00000002524.1"/>
</dbReference>
<evidence type="ECO:0000313" key="2">
    <source>
        <dbReference type="Proteomes" id="UP000261340"/>
    </source>
</evidence>
<reference evidence="1" key="2">
    <citation type="submission" date="2025-09" db="UniProtKB">
        <authorList>
            <consortium name="Ensembl"/>
        </authorList>
    </citation>
    <scope>IDENTIFICATION</scope>
</reference>
<protein>
    <submittedName>
        <fullName evidence="1">Uncharacterized protein</fullName>
    </submittedName>
</protein>